<dbReference type="PANTHER" id="PTHR31428">
    <property type="entry name" value="RGM DOMAIN FAMILY MEMBER DRAG-1"/>
    <property type="match status" value="1"/>
</dbReference>
<reference evidence="2 4" key="2">
    <citation type="journal article" date="2013" name="Nature">
        <title>Insights into bilaterian evolution from three spiralian genomes.</title>
        <authorList>
            <person name="Simakov O."/>
            <person name="Marletaz F."/>
            <person name="Cho S.J."/>
            <person name="Edsinger-Gonzales E."/>
            <person name="Havlak P."/>
            <person name="Hellsten U."/>
            <person name="Kuo D.H."/>
            <person name="Larsson T."/>
            <person name="Lv J."/>
            <person name="Arendt D."/>
            <person name="Savage R."/>
            <person name="Osoegawa K."/>
            <person name="de Jong P."/>
            <person name="Grimwood J."/>
            <person name="Chapman J.A."/>
            <person name="Shapiro H."/>
            <person name="Aerts A."/>
            <person name="Otillar R.P."/>
            <person name="Terry A.Y."/>
            <person name="Boore J.L."/>
            <person name="Grigoriev I.V."/>
            <person name="Lindberg D.R."/>
            <person name="Seaver E.C."/>
            <person name="Weisblat D.A."/>
            <person name="Putnam N.H."/>
            <person name="Rokhsar D.S."/>
        </authorList>
    </citation>
    <scope>NUCLEOTIDE SEQUENCE</scope>
    <source>
        <strain evidence="2 4">I ESC-2004</strain>
    </source>
</reference>
<dbReference type="AlphaFoldDB" id="N1PBA2"/>
<evidence type="ECO:0000313" key="3">
    <source>
        <dbReference type="EnsemblMetazoa" id="CapteP226759"/>
    </source>
</evidence>
<dbReference type="GO" id="GO:0030509">
    <property type="term" value="P:BMP signaling pathway"/>
    <property type="evidence" value="ECO:0007669"/>
    <property type="project" value="TreeGrafter"/>
</dbReference>
<dbReference type="EMBL" id="AMQN01000037">
    <property type="status" value="NOT_ANNOTATED_CDS"/>
    <property type="molecule type" value="Genomic_DNA"/>
</dbReference>
<reference evidence="3" key="3">
    <citation type="submission" date="2015-06" db="UniProtKB">
        <authorList>
            <consortium name="EnsemblMetazoa"/>
        </authorList>
    </citation>
    <scope>IDENTIFICATION</scope>
</reference>
<dbReference type="OrthoDB" id="10013795at2759"/>
<dbReference type="PANTHER" id="PTHR31428:SF6">
    <property type="entry name" value="REPULSIVE GUIDANCE MOLECULE B HOMOLOG DRAG-1"/>
    <property type="match status" value="1"/>
</dbReference>
<dbReference type="GO" id="GO:0015026">
    <property type="term" value="F:coreceptor activity"/>
    <property type="evidence" value="ECO:0007669"/>
    <property type="project" value="TreeGrafter"/>
</dbReference>
<gene>
    <name evidence="2" type="ORF">CAPTEDRAFT_226759</name>
</gene>
<evidence type="ECO:0000313" key="4">
    <source>
        <dbReference type="Proteomes" id="UP000014760"/>
    </source>
</evidence>
<evidence type="ECO:0000259" key="1">
    <source>
        <dbReference type="Pfam" id="PF06534"/>
    </source>
</evidence>
<dbReference type="InterPro" id="IPR009496">
    <property type="entry name" value="RGM_C"/>
</dbReference>
<keyword evidence="4" id="KW-1185">Reference proteome</keyword>
<feature type="domain" description="Repulsive guidance molecule C-terminal" evidence="1">
    <location>
        <begin position="415"/>
        <end position="626"/>
    </location>
</feature>
<dbReference type="Gene3D" id="3.40.1000.10">
    <property type="entry name" value="Mog1/PsbP, alpha/beta/alpha sandwich"/>
    <property type="match status" value="1"/>
</dbReference>
<dbReference type="Proteomes" id="UP000014760">
    <property type="component" value="Unassembled WGS sequence"/>
</dbReference>
<name>N1PBA2_CAPTE</name>
<dbReference type="GO" id="GO:0005886">
    <property type="term" value="C:plasma membrane"/>
    <property type="evidence" value="ECO:0007669"/>
    <property type="project" value="TreeGrafter"/>
</dbReference>
<dbReference type="EMBL" id="AMQN01000038">
    <property type="status" value="NOT_ANNOTATED_CDS"/>
    <property type="molecule type" value="Genomic_DNA"/>
</dbReference>
<evidence type="ECO:0000313" key="2">
    <source>
        <dbReference type="EMBL" id="ELU18850.1"/>
    </source>
</evidence>
<reference evidence="4" key="1">
    <citation type="submission" date="2012-12" db="EMBL/GenBank/DDBJ databases">
        <authorList>
            <person name="Hellsten U."/>
            <person name="Grimwood J."/>
            <person name="Chapman J.A."/>
            <person name="Shapiro H."/>
            <person name="Aerts A."/>
            <person name="Otillar R.P."/>
            <person name="Terry A.Y."/>
            <person name="Boore J.L."/>
            <person name="Simakov O."/>
            <person name="Marletaz F."/>
            <person name="Cho S.-J."/>
            <person name="Edsinger-Gonzales E."/>
            <person name="Havlak P."/>
            <person name="Kuo D.-H."/>
            <person name="Larsson T."/>
            <person name="Lv J."/>
            <person name="Arendt D."/>
            <person name="Savage R."/>
            <person name="Osoegawa K."/>
            <person name="de Jong P."/>
            <person name="Lindberg D.R."/>
            <person name="Seaver E.C."/>
            <person name="Weisblat D.A."/>
            <person name="Putnam N.H."/>
            <person name="Grigoriev I.V."/>
            <person name="Rokhsar D.S."/>
        </authorList>
    </citation>
    <scope>NUCLEOTIDE SEQUENCE</scope>
    <source>
        <strain evidence="4">I ESC-2004</strain>
    </source>
</reference>
<dbReference type="HOGENOM" id="CLU_407823_0_0_1"/>
<sequence>MDHLRRRDFADQGRESKVCLLVACANVASAGAVRSHVLFILDGSALAQAFFAGGSNDHVRLQENAPEKKLRPLWNLKTEAGVIKFCASVVIRILYKRSGSKKKQKSPRGIGLTLEMPFSAICTMTHSVIYNLNILLKREIRLGFKHYRMQGLRPRVFIPPALFPSSVIFFGATQRLFIRSPAEQAKETTADQGGACSKEPEEAALEFGYHCVHDLVDEFRSRGGRSFPSNFYYLDAWNKTCSGLTFLPNCIENIEAFKACGNVKRTEFFRAAKDFVKSEWARAGFHLAPGTCSTYAPMYNKNISLLYTTPSDVCRELITDTIDMCVEDWLIAVAVSSDSAGNAPFSVAHEVYTCAVGRSPTKCGPAGRNLAKFIVDQTMPDDIRNNISMIDITNHSYNASIVDRKAMLLSERHSVGVFGDPHLITFRGYKLQSCEITGTRDYLVNRFFRVSGTAEHVRHPKRGSALTELTISFYDADGQVSAEYTASGGTLPTLLNDGQPSGFMAGNMDITLSEGGSELIRIRVVDLGVVFHIHAWNGYYSLAMRAATALFRESSGLLVDGCDYKDTIDIYVVNSRSKRDAVSECEEACSTLNDTKLFSFTGVCIYDCITAQDPQIAAMTMQFQRTLSSIENEDRLLPLIPVIVVGAQNSDATTPCPSLLLTLFFVLGSLHRWT</sequence>
<dbReference type="EMBL" id="KB291798">
    <property type="protein sequence ID" value="ELU18850.1"/>
    <property type="molecule type" value="Genomic_DNA"/>
</dbReference>
<proteinExistence type="predicted"/>
<dbReference type="EnsemblMetazoa" id="CapteT226759">
    <property type="protein sequence ID" value="CapteP226759"/>
    <property type="gene ID" value="CapteG226759"/>
</dbReference>
<dbReference type="Pfam" id="PF06534">
    <property type="entry name" value="RGM_C"/>
    <property type="match status" value="1"/>
</dbReference>
<organism evidence="2">
    <name type="scientific">Capitella teleta</name>
    <name type="common">Polychaete worm</name>
    <dbReference type="NCBI Taxonomy" id="283909"/>
    <lineage>
        <taxon>Eukaryota</taxon>
        <taxon>Metazoa</taxon>
        <taxon>Spiralia</taxon>
        <taxon>Lophotrochozoa</taxon>
        <taxon>Annelida</taxon>
        <taxon>Polychaeta</taxon>
        <taxon>Sedentaria</taxon>
        <taxon>Scolecida</taxon>
        <taxon>Capitellidae</taxon>
        <taxon>Capitella</taxon>
    </lineage>
</organism>
<protein>
    <recommendedName>
        <fullName evidence="1">Repulsive guidance molecule C-terminal domain-containing protein</fullName>
    </recommendedName>
</protein>
<dbReference type="InterPro" id="IPR040287">
    <property type="entry name" value="RGM"/>
</dbReference>
<accession>N1PBA2</accession>